<reference evidence="2 3" key="1">
    <citation type="submission" date="2024-09" db="EMBL/GenBank/DDBJ databases">
        <authorList>
            <person name="Lee S.D."/>
        </authorList>
    </citation>
    <scope>NUCLEOTIDE SEQUENCE [LARGE SCALE GENOMIC DNA]</scope>
    <source>
        <strain evidence="2 3">N8-3</strain>
    </source>
</reference>
<gene>
    <name evidence="2" type="ORF">ACEZDE_20535</name>
</gene>
<organism evidence="2 3">
    <name type="scientific">Streptacidiphilus cavernicola</name>
    <dbReference type="NCBI Taxonomy" id="3342716"/>
    <lineage>
        <taxon>Bacteria</taxon>
        <taxon>Bacillati</taxon>
        <taxon>Actinomycetota</taxon>
        <taxon>Actinomycetes</taxon>
        <taxon>Kitasatosporales</taxon>
        <taxon>Streptomycetaceae</taxon>
        <taxon>Streptacidiphilus</taxon>
    </lineage>
</organism>
<evidence type="ECO:0000313" key="3">
    <source>
        <dbReference type="Proteomes" id="UP001592531"/>
    </source>
</evidence>
<comment type="caution">
    <text evidence="2">The sequence shown here is derived from an EMBL/GenBank/DDBJ whole genome shotgun (WGS) entry which is preliminary data.</text>
</comment>
<dbReference type="RefSeq" id="WP_380537861.1">
    <property type="nucleotide sequence ID" value="NZ_JBHFAB010000015.1"/>
</dbReference>
<evidence type="ECO:0000313" key="2">
    <source>
        <dbReference type="EMBL" id="MFC1418999.1"/>
    </source>
</evidence>
<accession>A0ABV6VZ25</accession>
<feature type="region of interest" description="Disordered" evidence="1">
    <location>
        <begin position="1"/>
        <end position="20"/>
    </location>
</feature>
<protein>
    <submittedName>
        <fullName evidence="2">Uncharacterized protein</fullName>
    </submittedName>
</protein>
<sequence length="121" mass="12653">MSTTVAEVHTAPARGRAAAAPRPTCRCGVTETARMLSELARSCPDCLGPVAAAFRDLSAPGAFDLVVRWATQADQRGGCRHAAGPAQLLRRSLAAYPDEIEAHAEGICTSSAAGRRPVRRG</sequence>
<name>A0ABV6VZ25_9ACTN</name>
<dbReference type="Proteomes" id="UP001592531">
    <property type="component" value="Unassembled WGS sequence"/>
</dbReference>
<feature type="compositionally biased region" description="Low complexity" evidence="1">
    <location>
        <begin position="10"/>
        <end position="20"/>
    </location>
</feature>
<dbReference type="EMBL" id="JBHFAB010000015">
    <property type="protein sequence ID" value="MFC1418999.1"/>
    <property type="molecule type" value="Genomic_DNA"/>
</dbReference>
<keyword evidence="3" id="KW-1185">Reference proteome</keyword>
<proteinExistence type="predicted"/>
<evidence type="ECO:0000256" key="1">
    <source>
        <dbReference type="SAM" id="MobiDB-lite"/>
    </source>
</evidence>